<evidence type="ECO:0000256" key="1">
    <source>
        <dbReference type="SAM" id="Phobius"/>
    </source>
</evidence>
<accession>A0A518H230</accession>
<evidence type="ECO:0000313" key="3">
    <source>
        <dbReference type="Proteomes" id="UP000317835"/>
    </source>
</evidence>
<keyword evidence="1" id="KW-1133">Transmembrane helix</keyword>
<protein>
    <submittedName>
        <fullName evidence="2">Uncharacterized protein</fullName>
    </submittedName>
</protein>
<sequence>MLWLLPLTNGGTMAKSICKQCGSTLMRWAANSFNGWVFVWWIAAFVALTLQLEALLYCCLFAATLKTLHGLLNWERQCKTCGSDDVIPADSPVGRRLLAD</sequence>
<keyword evidence="1" id="KW-0472">Membrane</keyword>
<proteinExistence type="predicted"/>
<keyword evidence="1" id="KW-0812">Transmembrane</keyword>
<dbReference type="AlphaFoldDB" id="A0A518H230"/>
<gene>
    <name evidence="2" type="ORF">ElP_27950</name>
</gene>
<evidence type="ECO:0000313" key="2">
    <source>
        <dbReference type="EMBL" id="QDV34898.1"/>
    </source>
</evidence>
<dbReference type="Proteomes" id="UP000317835">
    <property type="component" value="Chromosome"/>
</dbReference>
<name>A0A518H230_9BACT</name>
<dbReference type="EMBL" id="CP036426">
    <property type="protein sequence ID" value="QDV34898.1"/>
    <property type="molecule type" value="Genomic_DNA"/>
</dbReference>
<reference evidence="2 3" key="1">
    <citation type="submission" date="2019-02" db="EMBL/GenBank/DDBJ databases">
        <title>Deep-cultivation of Planctomycetes and their phenomic and genomic characterization uncovers novel biology.</title>
        <authorList>
            <person name="Wiegand S."/>
            <person name="Jogler M."/>
            <person name="Boedeker C."/>
            <person name="Pinto D."/>
            <person name="Vollmers J."/>
            <person name="Rivas-Marin E."/>
            <person name="Kohn T."/>
            <person name="Peeters S.H."/>
            <person name="Heuer A."/>
            <person name="Rast P."/>
            <person name="Oberbeckmann S."/>
            <person name="Bunk B."/>
            <person name="Jeske O."/>
            <person name="Meyerdierks A."/>
            <person name="Storesund J.E."/>
            <person name="Kallscheuer N."/>
            <person name="Luecker S."/>
            <person name="Lage O.M."/>
            <person name="Pohl T."/>
            <person name="Merkel B.J."/>
            <person name="Hornburger P."/>
            <person name="Mueller R.-W."/>
            <person name="Bruemmer F."/>
            <person name="Labrenz M."/>
            <person name="Spormann A.M."/>
            <person name="Op den Camp H."/>
            <person name="Overmann J."/>
            <person name="Amann R."/>
            <person name="Jetten M.S.M."/>
            <person name="Mascher T."/>
            <person name="Medema M.H."/>
            <person name="Devos D.P."/>
            <person name="Kaster A.-K."/>
            <person name="Ovreas L."/>
            <person name="Rohde M."/>
            <person name="Galperin M.Y."/>
            <person name="Jogler C."/>
        </authorList>
    </citation>
    <scope>NUCLEOTIDE SEQUENCE [LARGE SCALE GENOMIC DNA]</scope>
    <source>
        <strain evidence="2 3">ElP</strain>
    </source>
</reference>
<organism evidence="2 3">
    <name type="scientific">Tautonia plasticadhaerens</name>
    <dbReference type="NCBI Taxonomy" id="2527974"/>
    <lineage>
        <taxon>Bacteria</taxon>
        <taxon>Pseudomonadati</taxon>
        <taxon>Planctomycetota</taxon>
        <taxon>Planctomycetia</taxon>
        <taxon>Isosphaerales</taxon>
        <taxon>Isosphaeraceae</taxon>
        <taxon>Tautonia</taxon>
    </lineage>
</organism>
<feature type="transmembrane region" description="Helical" evidence="1">
    <location>
        <begin position="38"/>
        <end position="63"/>
    </location>
</feature>
<dbReference type="KEGG" id="tpla:ElP_27950"/>
<keyword evidence="3" id="KW-1185">Reference proteome</keyword>